<protein>
    <recommendedName>
        <fullName evidence="4">WD40-like beta Propeller containing protein</fullName>
    </recommendedName>
</protein>
<evidence type="ECO:0000256" key="1">
    <source>
        <dbReference type="SAM" id="SignalP"/>
    </source>
</evidence>
<keyword evidence="3" id="KW-1185">Reference proteome</keyword>
<name>F4L0I5_HALH1</name>
<dbReference type="SUPFAM" id="SSF69304">
    <property type="entry name" value="Tricorn protease N-terminal domain"/>
    <property type="match status" value="1"/>
</dbReference>
<feature type="chain" id="PRO_5003310501" description="WD40-like beta Propeller containing protein" evidence="1">
    <location>
        <begin position="20"/>
        <end position="301"/>
    </location>
</feature>
<dbReference type="STRING" id="760192.Halhy_0588"/>
<dbReference type="eggNOG" id="COG0823">
    <property type="taxonomic scope" value="Bacteria"/>
</dbReference>
<reference key="2">
    <citation type="submission" date="2011-04" db="EMBL/GenBank/DDBJ databases">
        <title>Complete sequence of chromosome of Haliscomenobacter hydrossis DSM 1100.</title>
        <authorList>
            <consortium name="US DOE Joint Genome Institute (JGI-PGF)"/>
            <person name="Lucas S."/>
            <person name="Han J."/>
            <person name="Lapidus A."/>
            <person name="Bruce D."/>
            <person name="Goodwin L."/>
            <person name="Pitluck S."/>
            <person name="Peters L."/>
            <person name="Kyrpides N."/>
            <person name="Mavromatis K."/>
            <person name="Ivanova N."/>
            <person name="Ovchinnikova G."/>
            <person name="Pagani I."/>
            <person name="Daligault H."/>
            <person name="Detter J.C."/>
            <person name="Han C."/>
            <person name="Land M."/>
            <person name="Hauser L."/>
            <person name="Markowitz V."/>
            <person name="Cheng J.-F."/>
            <person name="Hugenholtz P."/>
            <person name="Woyke T."/>
            <person name="Wu D."/>
            <person name="Verbarg S."/>
            <person name="Frueling A."/>
            <person name="Brambilla E."/>
            <person name="Klenk H.-P."/>
            <person name="Eisen J.A."/>
        </authorList>
    </citation>
    <scope>NUCLEOTIDE SEQUENCE</scope>
    <source>
        <strain>DSM 1100</strain>
    </source>
</reference>
<dbReference type="KEGG" id="hhy:Halhy_0588"/>
<keyword evidence="1" id="KW-0732">Signal</keyword>
<evidence type="ECO:0000313" key="3">
    <source>
        <dbReference type="Proteomes" id="UP000008461"/>
    </source>
</evidence>
<dbReference type="Proteomes" id="UP000008461">
    <property type="component" value="Chromosome"/>
</dbReference>
<feature type="signal peptide" evidence="1">
    <location>
        <begin position="1"/>
        <end position="19"/>
    </location>
</feature>
<evidence type="ECO:0000313" key="2">
    <source>
        <dbReference type="EMBL" id="AEE48497.1"/>
    </source>
</evidence>
<accession>F4L0I5</accession>
<dbReference type="HOGENOM" id="CLU_923670_0_0_10"/>
<sequence length="301" mass="34166">MKTRLLPLLAICASLSLSAQPPTSNLYLFNVKKVGDTLFQFSAPKFLSAFNLKGYNNHPFFFSNNELYISTQSPRESQPEIYSLNLSTGIRTRVTDTPDGEYSPRPIGDGQNFSAVRMEFPPGDTLQRLWQFPISRSNKGRPVFTDIDNVGYYLWLSTRELLMFLVARPNQLVKVELGNPRKEVITVNPGRCIRQILGTGAYFVQKSTSFSQPWKIMKWDQRTVGRYQVTDVVNTLNGSEDFAVMSDGSLIMGNGSILYRFRPGVDRSWRKMADFSNYNIQKITRIEVSPDNGKVVFVGQN</sequence>
<gene>
    <name evidence="2" type="ordered locus">Halhy_0588</name>
</gene>
<dbReference type="AlphaFoldDB" id="F4L0I5"/>
<dbReference type="EMBL" id="CP002691">
    <property type="protein sequence ID" value="AEE48497.1"/>
    <property type="molecule type" value="Genomic_DNA"/>
</dbReference>
<organism evidence="2 3">
    <name type="scientific">Haliscomenobacter hydrossis (strain ATCC 27775 / DSM 1100 / LMG 10767 / O)</name>
    <dbReference type="NCBI Taxonomy" id="760192"/>
    <lineage>
        <taxon>Bacteria</taxon>
        <taxon>Pseudomonadati</taxon>
        <taxon>Bacteroidota</taxon>
        <taxon>Saprospiria</taxon>
        <taxon>Saprospirales</taxon>
        <taxon>Haliscomenobacteraceae</taxon>
        <taxon>Haliscomenobacter</taxon>
    </lineage>
</organism>
<evidence type="ECO:0008006" key="4">
    <source>
        <dbReference type="Google" id="ProtNLM"/>
    </source>
</evidence>
<proteinExistence type="predicted"/>
<dbReference type="RefSeq" id="WP_013763061.1">
    <property type="nucleotide sequence ID" value="NC_015510.1"/>
</dbReference>
<dbReference type="OrthoDB" id="9797498at2"/>
<reference evidence="2 3" key="1">
    <citation type="journal article" date="2011" name="Stand. Genomic Sci.">
        <title>Complete genome sequence of Haliscomenobacter hydrossis type strain (O).</title>
        <authorList>
            <consortium name="US DOE Joint Genome Institute (JGI-PGF)"/>
            <person name="Daligault H."/>
            <person name="Lapidus A."/>
            <person name="Zeytun A."/>
            <person name="Nolan M."/>
            <person name="Lucas S."/>
            <person name="Del Rio T.G."/>
            <person name="Tice H."/>
            <person name="Cheng J.F."/>
            <person name="Tapia R."/>
            <person name="Han C."/>
            <person name="Goodwin L."/>
            <person name="Pitluck S."/>
            <person name="Liolios K."/>
            <person name="Pagani I."/>
            <person name="Ivanova N."/>
            <person name="Huntemann M."/>
            <person name="Mavromatis K."/>
            <person name="Mikhailova N."/>
            <person name="Pati A."/>
            <person name="Chen A."/>
            <person name="Palaniappan K."/>
            <person name="Land M."/>
            <person name="Hauser L."/>
            <person name="Brambilla E.M."/>
            <person name="Rohde M."/>
            <person name="Verbarg S."/>
            <person name="Goker M."/>
            <person name="Bristow J."/>
            <person name="Eisen J.A."/>
            <person name="Markowitz V."/>
            <person name="Hugenholtz P."/>
            <person name="Kyrpides N.C."/>
            <person name="Klenk H.P."/>
            <person name="Woyke T."/>
        </authorList>
    </citation>
    <scope>NUCLEOTIDE SEQUENCE [LARGE SCALE GENOMIC DNA]</scope>
    <source>
        <strain evidence="3">ATCC 27775 / DSM 1100 / LMG 10767 / O</strain>
    </source>
</reference>